<gene>
    <name evidence="1" type="ORF">Aco03nite_004750</name>
</gene>
<dbReference type="RefSeq" id="WP_203792892.1">
    <property type="nucleotide sequence ID" value="NZ_BAAAQE010000090.1"/>
</dbReference>
<reference evidence="1 2" key="1">
    <citation type="submission" date="2021-01" db="EMBL/GenBank/DDBJ databases">
        <title>Whole genome shotgun sequence of Actinoplanes couchii NBRC 106145.</title>
        <authorList>
            <person name="Komaki H."/>
            <person name="Tamura T."/>
        </authorList>
    </citation>
    <scope>NUCLEOTIDE SEQUENCE [LARGE SCALE GENOMIC DNA]</scope>
    <source>
        <strain evidence="1 2">NBRC 106145</strain>
    </source>
</reference>
<accession>A0ABQ3X0K6</accession>
<sequence>MKTALLALVLAGPVPPGTLLTQADGHVGPPVAAAYRAPAVCDADFPSDRLVRSRASIELQYRSARLSTDYIPTDTVHNTVTVYRAGGAAQFITELRTAVRKCPLGRFGARAAKFRLVENSDDALLVERSTAAYNDDGSVAGGRRVTWIAAVRDGDAVTMLETIGYESGTASPAEVRGLVKAAAKRLELLS</sequence>
<proteinExistence type="predicted"/>
<protein>
    <recommendedName>
        <fullName evidence="3">PknH-like extracellular domain-containing protein</fullName>
    </recommendedName>
</protein>
<comment type="caution">
    <text evidence="1">The sequence shown here is derived from an EMBL/GenBank/DDBJ whole genome shotgun (WGS) entry which is preliminary data.</text>
</comment>
<dbReference type="Proteomes" id="UP000612282">
    <property type="component" value="Unassembled WGS sequence"/>
</dbReference>
<evidence type="ECO:0000313" key="2">
    <source>
        <dbReference type="Proteomes" id="UP000612282"/>
    </source>
</evidence>
<evidence type="ECO:0008006" key="3">
    <source>
        <dbReference type="Google" id="ProtNLM"/>
    </source>
</evidence>
<organism evidence="1 2">
    <name type="scientific">Actinoplanes couchii</name>
    <dbReference type="NCBI Taxonomy" id="403638"/>
    <lineage>
        <taxon>Bacteria</taxon>
        <taxon>Bacillati</taxon>
        <taxon>Actinomycetota</taxon>
        <taxon>Actinomycetes</taxon>
        <taxon>Micromonosporales</taxon>
        <taxon>Micromonosporaceae</taxon>
        <taxon>Actinoplanes</taxon>
    </lineage>
</organism>
<evidence type="ECO:0000313" key="1">
    <source>
        <dbReference type="EMBL" id="GID52071.1"/>
    </source>
</evidence>
<name>A0ABQ3X0K6_9ACTN</name>
<dbReference type="EMBL" id="BOMG01000008">
    <property type="protein sequence ID" value="GID52071.1"/>
    <property type="molecule type" value="Genomic_DNA"/>
</dbReference>
<keyword evidence="2" id="KW-1185">Reference proteome</keyword>